<dbReference type="GO" id="GO:0009252">
    <property type="term" value="P:peptidoglycan biosynthetic process"/>
    <property type="evidence" value="ECO:0007669"/>
    <property type="project" value="TreeGrafter"/>
</dbReference>
<evidence type="ECO:0000259" key="7">
    <source>
        <dbReference type="Pfam" id="PF00408"/>
    </source>
</evidence>
<evidence type="ECO:0000256" key="6">
    <source>
        <dbReference type="ARBA" id="ARBA00023235"/>
    </source>
</evidence>
<dbReference type="InterPro" id="IPR005841">
    <property type="entry name" value="Alpha-D-phosphohexomutase_SF"/>
</dbReference>
<dbReference type="InterPro" id="IPR005846">
    <property type="entry name" value="A-D-PHexomutase_a/b/a-III"/>
</dbReference>
<protein>
    <submittedName>
        <fullName evidence="11">Phosphoglucosamine mutase</fullName>
        <ecNumber evidence="11">5.4.2.10</ecNumber>
    </submittedName>
</protein>
<dbReference type="GO" id="GO:0004615">
    <property type="term" value="F:phosphomannomutase activity"/>
    <property type="evidence" value="ECO:0007669"/>
    <property type="project" value="TreeGrafter"/>
</dbReference>
<evidence type="ECO:0000256" key="4">
    <source>
        <dbReference type="ARBA" id="ARBA00022723"/>
    </source>
</evidence>
<comment type="cofactor">
    <cofactor evidence="1">
        <name>Mg(2+)</name>
        <dbReference type="ChEBI" id="CHEBI:18420"/>
    </cofactor>
</comment>
<dbReference type="InterPro" id="IPR016055">
    <property type="entry name" value="A-D-PHexomutase_a/b/a-I/II/III"/>
</dbReference>
<organism evidence="11">
    <name type="scientific">hydrothermal vent metagenome</name>
    <dbReference type="NCBI Taxonomy" id="652676"/>
    <lineage>
        <taxon>unclassified sequences</taxon>
        <taxon>metagenomes</taxon>
        <taxon>ecological metagenomes</taxon>
    </lineage>
</organism>
<dbReference type="FunFam" id="3.40.120.10:FF:000003">
    <property type="entry name" value="Phosphoglucosamine mutase"/>
    <property type="match status" value="1"/>
</dbReference>
<evidence type="ECO:0000256" key="3">
    <source>
        <dbReference type="ARBA" id="ARBA00022553"/>
    </source>
</evidence>
<keyword evidence="6 11" id="KW-0413">Isomerase</keyword>
<dbReference type="FunFam" id="3.40.120.10:FF:000001">
    <property type="entry name" value="Phosphoglucosamine mutase"/>
    <property type="match status" value="1"/>
</dbReference>
<dbReference type="InterPro" id="IPR036900">
    <property type="entry name" value="A-D-PHexomutase_C_sf"/>
</dbReference>
<dbReference type="SUPFAM" id="SSF55957">
    <property type="entry name" value="Phosphoglucomutase, C-terminal domain"/>
    <property type="match status" value="1"/>
</dbReference>
<dbReference type="EC" id="5.4.2.10" evidence="11"/>
<gene>
    <name evidence="11" type="ORF">MNB_SUP05-4-75</name>
</gene>
<feature type="domain" description="Alpha-D-phosphohexomutase C-terminal" evidence="7">
    <location>
        <begin position="372"/>
        <end position="438"/>
    </location>
</feature>
<dbReference type="GO" id="GO:0005829">
    <property type="term" value="C:cytosol"/>
    <property type="evidence" value="ECO:0007669"/>
    <property type="project" value="TreeGrafter"/>
</dbReference>
<dbReference type="Gene3D" id="3.30.310.50">
    <property type="entry name" value="Alpha-D-phosphohexomutase, C-terminal domain"/>
    <property type="match status" value="1"/>
</dbReference>
<dbReference type="PANTHER" id="PTHR42946">
    <property type="entry name" value="PHOSPHOHEXOSE MUTASE"/>
    <property type="match status" value="1"/>
</dbReference>
<reference evidence="11" key="1">
    <citation type="submission" date="2016-10" db="EMBL/GenBank/DDBJ databases">
        <authorList>
            <person name="de Groot N.N."/>
        </authorList>
    </citation>
    <scope>NUCLEOTIDE SEQUENCE</scope>
</reference>
<dbReference type="GO" id="GO:0008966">
    <property type="term" value="F:phosphoglucosamine mutase activity"/>
    <property type="evidence" value="ECO:0007669"/>
    <property type="project" value="UniProtKB-EC"/>
</dbReference>
<dbReference type="GO" id="GO:0000287">
    <property type="term" value="F:magnesium ion binding"/>
    <property type="evidence" value="ECO:0007669"/>
    <property type="project" value="InterPro"/>
</dbReference>
<dbReference type="InterPro" id="IPR005844">
    <property type="entry name" value="A-D-PHexomutase_a/b/a-I"/>
</dbReference>
<keyword evidence="5" id="KW-0460">Magnesium</keyword>
<keyword evidence="4" id="KW-0479">Metal-binding</keyword>
<evidence type="ECO:0000256" key="5">
    <source>
        <dbReference type="ARBA" id="ARBA00022842"/>
    </source>
</evidence>
<dbReference type="CDD" id="cd05802">
    <property type="entry name" value="GlmM"/>
    <property type="match status" value="1"/>
</dbReference>
<dbReference type="Pfam" id="PF02879">
    <property type="entry name" value="PGM_PMM_II"/>
    <property type="match status" value="1"/>
</dbReference>
<feature type="domain" description="Alpha-D-phosphohexomutase alpha/beta/alpha" evidence="8">
    <location>
        <begin position="3"/>
        <end position="132"/>
    </location>
</feature>
<accession>A0A1W1D9W7</accession>
<sequence>MANYFGTDGIRGEVGVEPITADFFLKLGWAVGSVLSEQGKASVVIGKDTRVSGYLFESALEAGFLSAGVDVGLLGPMPTPAIAYLTQTYNASAGVVVSASHNQFQDNGVKFFSAKGLKLSDTDQAKIEQKLSEPMVSVSSEKIGKAYRYEQPLGRYIEFCKSTFDRSVNLNNLNLVIDCANGATYHIAENVFSELGANVNIINNTPDGFNINKNCGATDTKHLQQVVLETGADLGIAFDGDGDRLMMVDHMGNMIDGDQLVFIVAKAWKSQNRLTNNSVVGTKMTNLGMRHGLRDLDIQFIEADVGDRYVMEEMKSHGAILGGEGSGHMICLDKTTSGDGIVAALQVLEVLVKSRVKLAELANDMVKYPQVLINVKTKEKVNLDNHQSLTAATKEVEAILGDEGRVLIRASGTEPLIRVMVEAKNASITQQCAEKLADTLR</sequence>
<evidence type="ECO:0000259" key="9">
    <source>
        <dbReference type="Pfam" id="PF02879"/>
    </source>
</evidence>
<dbReference type="PRINTS" id="PR00509">
    <property type="entry name" value="PGMPMM"/>
</dbReference>
<dbReference type="AlphaFoldDB" id="A0A1W1D9W7"/>
<proteinExistence type="inferred from homology"/>
<dbReference type="GO" id="GO:0006048">
    <property type="term" value="P:UDP-N-acetylglucosamine biosynthetic process"/>
    <property type="evidence" value="ECO:0007669"/>
    <property type="project" value="TreeGrafter"/>
</dbReference>
<evidence type="ECO:0000256" key="1">
    <source>
        <dbReference type="ARBA" id="ARBA00001946"/>
    </source>
</evidence>
<evidence type="ECO:0000313" key="11">
    <source>
        <dbReference type="EMBL" id="SFV77413.1"/>
    </source>
</evidence>
<dbReference type="Pfam" id="PF00408">
    <property type="entry name" value="PGM_PMM_IV"/>
    <property type="match status" value="1"/>
</dbReference>
<dbReference type="Pfam" id="PF02878">
    <property type="entry name" value="PGM_PMM_I"/>
    <property type="match status" value="1"/>
</dbReference>
<name>A0A1W1D9W7_9ZZZZ</name>
<evidence type="ECO:0000259" key="10">
    <source>
        <dbReference type="Pfam" id="PF02880"/>
    </source>
</evidence>
<dbReference type="PANTHER" id="PTHR42946:SF1">
    <property type="entry name" value="PHOSPHOGLUCOMUTASE (ALPHA-D-GLUCOSE-1,6-BISPHOSPHATE-DEPENDENT)"/>
    <property type="match status" value="1"/>
</dbReference>
<dbReference type="HAMAP" id="MF_01554_B">
    <property type="entry name" value="GlmM_B"/>
    <property type="match status" value="1"/>
</dbReference>
<dbReference type="FunFam" id="3.30.310.50:FF:000001">
    <property type="entry name" value="Phosphoglucosamine mutase"/>
    <property type="match status" value="1"/>
</dbReference>
<keyword evidence="3" id="KW-0597">Phosphoprotein</keyword>
<dbReference type="InterPro" id="IPR006352">
    <property type="entry name" value="GlmM_bact"/>
</dbReference>
<dbReference type="InterPro" id="IPR005843">
    <property type="entry name" value="A-D-PHexomutase_C"/>
</dbReference>
<dbReference type="EMBL" id="FPHR01000024">
    <property type="protein sequence ID" value="SFV77413.1"/>
    <property type="molecule type" value="Genomic_DNA"/>
</dbReference>
<evidence type="ECO:0000256" key="2">
    <source>
        <dbReference type="ARBA" id="ARBA00010231"/>
    </source>
</evidence>
<dbReference type="InterPro" id="IPR005845">
    <property type="entry name" value="A-D-PHexomutase_a/b/a-II"/>
</dbReference>
<dbReference type="Pfam" id="PF02880">
    <property type="entry name" value="PGM_PMM_III"/>
    <property type="match status" value="1"/>
</dbReference>
<dbReference type="InterPro" id="IPR050060">
    <property type="entry name" value="Phosphoglucosamine_mutase"/>
</dbReference>
<dbReference type="NCBIfam" id="TIGR01455">
    <property type="entry name" value="glmM"/>
    <property type="match status" value="1"/>
</dbReference>
<dbReference type="Gene3D" id="3.40.120.10">
    <property type="entry name" value="Alpha-D-Glucose-1,6-Bisphosphate, subunit A, domain 3"/>
    <property type="match status" value="3"/>
</dbReference>
<feature type="domain" description="Alpha-D-phosphohexomutase alpha/beta/alpha" evidence="9">
    <location>
        <begin position="155"/>
        <end position="252"/>
    </location>
</feature>
<comment type="similarity">
    <text evidence="2">Belongs to the phosphohexose mutase family.</text>
</comment>
<evidence type="ECO:0000259" key="8">
    <source>
        <dbReference type="Pfam" id="PF02878"/>
    </source>
</evidence>
<feature type="domain" description="Alpha-D-phosphohexomutase alpha/beta/alpha" evidence="10">
    <location>
        <begin position="256"/>
        <end position="366"/>
    </location>
</feature>
<dbReference type="SUPFAM" id="SSF53738">
    <property type="entry name" value="Phosphoglucomutase, first 3 domains"/>
    <property type="match status" value="3"/>
</dbReference>
<dbReference type="GO" id="GO:0005975">
    <property type="term" value="P:carbohydrate metabolic process"/>
    <property type="evidence" value="ECO:0007669"/>
    <property type="project" value="InterPro"/>
</dbReference>
<dbReference type="NCBIfam" id="NF008139">
    <property type="entry name" value="PRK10887.1"/>
    <property type="match status" value="1"/>
</dbReference>